<proteinExistence type="predicted"/>
<accession>A0AAV3WQ19</accession>
<reference evidence="4" key="1">
    <citation type="submission" date="2019-08" db="EMBL/GenBank/DDBJ databases">
        <title>Marinilactibacillus psychrotolerans M13-2T whole genome sequencing project.</title>
        <authorList>
            <person name="Ishikawa M."/>
            <person name="Suzuki T."/>
            <person name="Matsutani M."/>
        </authorList>
    </citation>
    <scope>NUCLEOTIDE SEQUENCE</scope>
    <source>
        <strain evidence="4">M13-2T</strain>
    </source>
</reference>
<comment type="caution">
    <text evidence="4">The sequence shown here is derived from an EMBL/GenBank/DDBJ whole genome shotgun (WGS) entry which is preliminary data.</text>
</comment>
<sequence length="149" mass="17386">MGDGYMLREIRISDTEKIRRINKKELGYDVTSSLVSQQIKTLAADTAHHYFLVHEDEETQELTGYVHAEVYESLYAEPMFNVMALAVDQSHHKKGIGKILMFALEKEAQRRKLNGVRLNSGETRTEAHNFYEHIGYESNKYQKRFIKFL</sequence>
<dbReference type="Pfam" id="PF00583">
    <property type="entry name" value="Acetyltransf_1"/>
    <property type="match status" value="1"/>
</dbReference>
<dbReference type="AlphaFoldDB" id="A0AAV3WQ19"/>
<keyword evidence="1" id="KW-0808">Transferase</keyword>
<name>A0AAV3WQ19_9LACT</name>
<dbReference type="InterPro" id="IPR050832">
    <property type="entry name" value="Bact_Acetyltransf"/>
</dbReference>
<dbReference type="InterPro" id="IPR016181">
    <property type="entry name" value="Acyl_CoA_acyltransferase"/>
</dbReference>
<dbReference type="PROSITE" id="PS51186">
    <property type="entry name" value="GNAT"/>
    <property type="match status" value="1"/>
</dbReference>
<keyword evidence="2" id="KW-0012">Acyltransferase</keyword>
<dbReference type="PANTHER" id="PTHR43877:SF2">
    <property type="entry name" value="AMINOALKYLPHOSPHONATE N-ACETYLTRANSFERASE-RELATED"/>
    <property type="match status" value="1"/>
</dbReference>
<evidence type="ECO:0000256" key="1">
    <source>
        <dbReference type="ARBA" id="ARBA00022679"/>
    </source>
</evidence>
<feature type="domain" description="N-acetyltransferase" evidence="3">
    <location>
        <begin position="5"/>
        <end position="149"/>
    </location>
</feature>
<protein>
    <submittedName>
        <fullName evidence="4">GNAT family acetyltransferase</fullName>
    </submittedName>
</protein>
<dbReference type="PANTHER" id="PTHR43877">
    <property type="entry name" value="AMINOALKYLPHOSPHONATE N-ACETYLTRANSFERASE-RELATED-RELATED"/>
    <property type="match status" value="1"/>
</dbReference>
<organism evidence="4 5">
    <name type="scientific">Marinilactibacillus psychrotolerans</name>
    <dbReference type="NCBI Taxonomy" id="191770"/>
    <lineage>
        <taxon>Bacteria</taxon>
        <taxon>Bacillati</taxon>
        <taxon>Bacillota</taxon>
        <taxon>Bacilli</taxon>
        <taxon>Lactobacillales</taxon>
        <taxon>Carnobacteriaceae</taxon>
        <taxon>Marinilactibacillus</taxon>
    </lineage>
</organism>
<dbReference type="Gene3D" id="3.40.630.30">
    <property type="match status" value="1"/>
</dbReference>
<dbReference type="InterPro" id="IPR000182">
    <property type="entry name" value="GNAT_dom"/>
</dbReference>
<dbReference type="GO" id="GO:0016747">
    <property type="term" value="F:acyltransferase activity, transferring groups other than amino-acyl groups"/>
    <property type="evidence" value="ECO:0007669"/>
    <property type="project" value="InterPro"/>
</dbReference>
<dbReference type="EMBL" id="BKBI01000005">
    <property type="protein sequence ID" value="GEQ35256.1"/>
    <property type="molecule type" value="Genomic_DNA"/>
</dbReference>
<gene>
    <name evidence="4" type="ORF">M132T_07640</name>
</gene>
<evidence type="ECO:0000313" key="4">
    <source>
        <dbReference type="EMBL" id="GEQ35256.1"/>
    </source>
</evidence>
<evidence type="ECO:0000259" key="3">
    <source>
        <dbReference type="PROSITE" id="PS51186"/>
    </source>
</evidence>
<evidence type="ECO:0000313" key="5">
    <source>
        <dbReference type="Proteomes" id="UP000887127"/>
    </source>
</evidence>
<dbReference type="Proteomes" id="UP000887127">
    <property type="component" value="Unassembled WGS sequence"/>
</dbReference>
<dbReference type="CDD" id="cd04301">
    <property type="entry name" value="NAT_SF"/>
    <property type="match status" value="1"/>
</dbReference>
<dbReference type="SUPFAM" id="SSF55729">
    <property type="entry name" value="Acyl-CoA N-acyltransferases (Nat)"/>
    <property type="match status" value="1"/>
</dbReference>
<evidence type="ECO:0000256" key="2">
    <source>
        <dbReference type="ARBA" id="ARBA00023315"/>
    </source>
</evidence>